<keyword evidence="2" id="KW-0812">Transmembrane</keyword>
<feature type="region of interest" description="Disordered" evidence="1">
    <location>
        <begin position="60"/>
        <end position="87"/>
    </location>
</feature>
<gene>
    <name evidence="3" type="ORF">VR44_25285</name>
</gene>
<evidence type="ECO:0000313" key="3">
    <source>
        <dbReference type="EMBL" id="KJY28467.1"/>
    </source>
</evidence>
<sequence length="143" mass="14903">MAAAVAGKAPGHSPADRREPDADAQEAVMDGSGLSHRERRALTAIERALRADPRFDRAMTFGTGLFPQEPEPGPGSQPADRPRGGRHGALTGAVCAMAAAALALLPLAVATSAPVLIAAFTFSYAATLVGLFLLVRRWCRRSG</sequence>
<reference evidence="3 4" key="1">
    <citation type="submission" date="2015-02" db="EMBL/GenBank/DDBJ databases">
        <authorList>
            <person name="Ju K.-S."/>
            <person name="Doroghazi J.R."/>
            <person name="Metcalf W."/>
        </authorList>
    </citation>
    <scope>NUCLEOTIDE SEQUENCE [LARGE SCALE GENOMIC DNA]</scope>
    <source>
        <strain evidence="3 4">NRRL ISP-5550</strain>
    </source>
</reference>
<keyword evidence="4" id="KW-1185">Reference proteome</keyword>
<dbReference type="OrthoDB" id="4288302at2"/>
<protein>
    <recommendedName>
        <fullName evidence="5">DUF3040 domain-containing protein</fullName>
    </recommendedName>
</protein>
<comment type="caution">
    <text evidence="3">The sequence shown here is derived from an EMBL/GenBank/DDBJ whole genome shotgun (WGS) entry which is preliminary data.</text>
</comment>
<feature type="transmembrane region" description="Helical" evidence="2">
    <location>
        <begin position="115"/>
        <end position="135"/>
    </location>
</feature>
<evidence type="ECO:0000256" key="2">
    <source>
        <dbReference type="SAM" id="Phobius"/>
    </source>
</evidence>
<proteinExistence type="predicted"/>
<evidence type="ECO:0008006" key="5">
    <source>
        <dbReference type="Google" id="ProtNLM"/>
    </source>
</evidence>
<dbReference type="PATRIC" id="fig|68223.7.peg.1154"/>
<evidence type="ECO:0000313" key="4">
    <source>
        <dbReference type="Proteomes" id="UP000033551"/>
    </source>
</evidence>
<organism evidence="3 4">
    <name type="scientific">Streptomyces katrae</name>
    <dbReference type="NCBI Taxonomy" id="68223"/>
    <lineage>
        <taxon>Bacteria</taxon>
        <taxon>Bacillati</taxon>
        <taxon>Actinomycetota</taxon>
        <taxon>Actinomycetes</taxon>
        <taxon>Kitasatosporales</taxon>
        <taxon>Streptomycetaceae</taxon>
        <taxon>Streptomyces</taxon>
    </lineage>
</organism>
<dbReference type="RefSeq" id="WP_045949894.1">
    <property type="nucleotide sequence ID" value="NZ_JZWV01000729.1"/>
</dbReference>
<dbReference type="InterPro" id="IPR021401">
    <property type="entry name" value="DUF3040"/>
</dbReference>
<feature type="region of interest" description="Disordered" evidence="1">
    <location>
        <begin position="1"/>
        <end position="36"/>
    </location>
</feature>
<dbReference type="Pfam" id="PF11239">
    <property type="entry name" value="DUF3040"/>
    <property type="match status" value="1"/>
</dbReference>
<keyword evidence="2" id="KW-0472">Membrane</keyword>
<evidence type="ECO:0000256" key="1">
    <source>
        <dbReference type="SAM" id="MobiDB-lite"/>
    </source>
</evidence>
<dbReference type="AlphaFoldDB" id="A0A0F4J2E8"/>
<accession>A0A0F4J2E8</accession>
<keyword evidence="2" id="KW-1133">Transmembrane helix</keyword>
<feature type="transmembrane region" description="Helical" evidence="2">
    <location>
        <begin position="89"/>
        <end position="109"/>
    </location>
</feature>
<dbReference type="EMBL" id="JZWV01000729">
    <property type="protein sequence ID" value="KJY28467.1"/>
    <property type="molecule type" value="Genomic_DNA"/>
</dbReference>
<dbReference type="Proteomes" id="UP000033551">
    <property type="component" value="Unassembled WGS sequence"/>
</dbReference>
<name>A0A0F4J2E8_9ACTN</name>